<gene>
    <name evidence="4" type="ORF">C7212DRAFT_275838</name>
</gene>
<feature type="region of interest" description="Disordered" evidence="2">
    <location>
        <begin position="247"/>
        <end position="288"/>
    </location>
</feature>
<dbReference type="Pfam" id="PF00533">
    <property type="entry name" value="BRCT"/>
    <property type="match status" value="2"/>
</dbReference>
<dbReference type="InterPro" id="IPR001357">
    <property type="entry name" value="BRCT_dom"/>
</dbReference>
<dbReference type="CDD" id="cd17731">
    <property type="entry name" value="BRCT_TopBP1_rpt2_like"/>
    <property type="match status" value="1"/>
</dbReference>
<keyword evidence="5" id="KW-1185">Reference proteome</keyword>
<evidence type="ECO:0000259" key="3">
    <source>
        <dbReference type="PROSITE" id="PS50172"/>
    </source>
</evidence>
<dbReference type="CDD" id="cd18433">
    <property type="entry name" value="BRCT_Rad4_rpt3"/>
    <property type="match status" value="1"/>
</dbReference>
<dbReference type="CDD" id="cd17723">
    <property type="entry name" value="BRCT_Rad4_rpt4"/>
    <property type="match status" value="1"/>
</dbReference>
<feature type="domain" description="BRCT" evidence="3">
    <location>
        <begin position="394"/>
        <end position="478"/>
    </location>
</feature>
<dbReference type="InterPro" id="IPR059215">
    <property type="entry name" value="BRCT2_TopBP1-like"/>
</dbReference>
<feature type="region of interest" description="Disordered" evidence="2">
    <location>
        <begin position="753"/>
        <end position="843"/>
    </location>
</feature>
<dbReference type="Pfam" id="PF12738">
    <property type="entry name" value="PTCB-BRCT"/>
    <property type="match status" value="2"/>
</dbReference>
<sequence>MADQADITRHSHPLSGVVICCTSVPSDLRTALAKKAVDMGARHLLDLTSDVTHLICADLATPKYRYVARMRADVRVMGVGWVNAMYDLWIKGEDLNPTDFNEEYKFPTFHGLAISLTGIQELSERKKIEDIVRLHGASYHPDLTKSVSHLIAAIPSGKKYDFARSNGINIVAVEWLYDSLERGMALDESFYDQKLHQDMIGVGAKPSAAVTFGGNVEVSGKRKIRKRAEDMLGSGSQHIWSDIMGQAANPKPKKRDEWGDDPGDDVIMLDHPPQKPQKGRPAEAAGGKTGGTMCAATFYIHGFKDKHEKTVRSVLLSHDAAIVSKLEDLESCRESSRLIIIASHTISKPDCPEFPGAEVVTEWWLETCLHESRFAEPSEHFTNTPFEEFPLTGLGGMDICLTRFTGIRLLHYQKLITLLGGSFHAVLKKERTLLISGRPATGDKFQFALRYDIPVVSDGWLEACVKERRVVAFTDYLIRGQKLGSRERSLRIPKGFERRGTPRPDVPGDGGVGDKALGRAKHGRDEIVVDDAACSNEKKQRVLHGCIVGISSGLQGRRAGLESIAKSMGADVVGSFSSEDSALITHFVDTPEVTRKSTKDFEAARVIDNCHIVSADWLYNSEKHGRRADEKAYFLMRPRARGLEMDFDKSSSLSSLDSAMVRAPSQGFDSELMPPPSDDQGVRRGEGLGNGGNTQSPLDTVSHLPLDELHNQSVHVSQASISALSPTEQADAERRNLVGELLGKLGKDAIASVMDRRKRPRGKLLGRASSNLSSYSSNSAGGSQGEGARRGDFDFSSPSRHEAEPPVPSQAITYTDPEAEKERRTVRAKLSGNPVAESPKPVGRIGTAVDVEVATTSVTRRRAKRK</sequence>
<feature type="domain" description="BRCT" evidence="3">
    <location>
        <begin position="104"/>
        <end position="193"/>
    </location>
</feature>
<dbReference type="SMART" id="SM00292">
    <property type="entry name" value="BRCT"/>
    <property type="match status" value="5"/>
</dbReference>
<dbReference type="EMBL" id="PYWC01000007">
    <property type="protein sequence ID" value="PWW79576.1"/>
    <property type="molecule type" value="Genomic_DNA"/>
</dbReference>
<dbReference type="InterPro" id="IPR036420">
    <property type="entry name" value="BRCT_dom_sf"/>
</dbReference>
<dbReference type="PANTHER" id="PTHR13561:SF20">
    <property type="entry name" value="DNA TOPOISOMERASE 2-BINDING PROTEIN 1"/>
    <property type="match status" value="1"/>
</dbReference>
<feature type="compositionally biased region" description="Low complexity" evidence="2">
    <location>
        <begin position="765"/>
        <end position="781"/>
    </location>
</feature>
<dbReference type="OrthoDB" id="251770at2759"/>
<name>A0A317T293_9PEZI</name>
<dbReference type="Proteomes" id="UP000246991">
    <property type="component" value="Unassembled WGS sequence"/>
</dbReference>
<protein>
    <recommendedName>
        <fullName evidence="3">BRCT domain-containing protein</fullName>
    </recommendedName>
</protein>
<reference evidence="4 5" key="1">
    <citation type="submission" date="2018-03" db="EMBL/GenBank/DDBJ databases">
        <title>Genomes of Pezizomycetes fungi and the evolution of truffles.</title>
        <authorList>
            <person name="Murat C."/>
            <person name="Payen T."/>
            <person name="Noel B."/>
            <person name="Kuo A."/>
            <person name="Martin F.M."/>
        </authorList>
    </citation>
    <scope>NUCLEOTIDE SEQUENCE [LARGE SCALE GENOMIC DNA]</scope>
    <source>
        <strain evidence="4">091103-1</strain>
    </source>
</reference>
<feature type="region of interest" description="Disordered" evidence="2">
    <location>
        <begin position="666"/>
        <end position="701"/>
    </location>
</feature>
<dbReference type="AlphaFoldDB" id="A0A317T293"/>
<accession>A0A317T293</accession>
<dbReference type="PROSITE" id="PS50172">
    <property type="entry name" value="BRCT"/>
    <property type="match status" value="4"/>
</dbReference>
<feature type="compositionally biased region" description="Basic and acidic residues" evidence="2">
    <location>
        <begin position="787"/>
        <end position="804"/>
    </location>
</feature>
<keyword evidence="1" id="KW-0677">Repeat</keyword>
<dbReference type="STRING" id="42249.A0A317T293"/>
<organism evidence="4 5">
    <name type="scientific">Tuber magnatum</name>
    <name type="common">white Piedmont truffle</name>
    <dbReference type="NCBI Taxonomy" id="42249"/>
    <lineage>
        <taxon>Eukaryota</taxon>
        <taxon>Fungi</taxon>
        <taxon>Dikarya</taxon>
        <taxon>Ascomycota</taxon>
        <taxon>Pezizomycotina</taxon>
        <taxon>Pezizomycetes</taxon>
        <taxon>Pezizales</taxon>
        <taxon>Tuberaceae</taxon>
        <taxon>Tuber</taxon>
    </lineage>
</organism>
<proteinExistence type="predicted"/>
<comment type="caution">
    <text evidence="4">The sequence shown here is derived from an EMBL/GenBank/DDBJ whole genome shotgun (WGS) entry which is preliminary data.</text>
</comment>
<feature type="region of interest" description="Disordered" evidence="2">
    <location>
        <begin position="495"/>
        <end position="517"/>
    </location>
</feature>
<dbReference type="GO" id="GO:0006270">
    <property type="term" value="P:DNA replication initiation"/>
    <property type="evidence" value="ECO:0007669"/>
    <property type="project" value="TreeGrafter"/>
</dbReference>
<dbReference type="GO" id="GO:0033314">
    <property type="term" value="P:mitotic DNA replication checkpoint signaling"/>
    <property type="evidence" value="ECO:0007669"/>
    <property type="project" value="TreeGrafter"/>
</dbReference>
<feature type="domain" description="BRCT" evidence="3">
    <location>
        <begin position="9"/>
        <end position="82"/>
    </location>
</feature>
<feature type="domain" description="BRCT" evidence="3">
    <location>
        <begin position="538"/>
        <end position="635"/>
    </location>
</feature>
<dbReference type="SUPFAM" id="SSF52113">
    <property type="entry name" value="BRCT domain"/>
    <property type="match status" value="4"/>
</dbReference>
<evidence type="ECO:0000313" key="5">
    <source>
        <dbReference type="Proteomes" id="UP000246991"/>
    </source>
</evidence>
<dbReference type="Gene3D" id="3.40.50.10190">
    <property type="entry name" value="BRCT domain"/>
    <property type="match status" value="5"/>
</dbReference>
<evidence type="ECO:0000256" key="2">
    <source>
        <dbReference type="SAM" id="MobiDB-lite"/>
    </source>
</evidence>
<evidence type="ECO:0000313" key="4">
    <source>
        <dbReference type="EMBL" id="PWW79576.1"/>
    </source>
</evidence>
<dbReference type="PANTHER" id="PTHR13561">
    <property type="entry name" value="DNA REPLICATION REGULATOR DPB11-RELATED"/>
    <property type="match status" value="1"/>
</dbReference>
<dbReference type="GO" id="GO:0007095">
    <property type="term" value="P:mitotic G2 DNA damage checkpoint signaling"/>
    <property type="evidence" value="ECO:0007669"/>
    <property type="project" value="TreeGrafter"/>
</dbReference>
<evidence type="ECO:0000256" key="1">
    <source>
        <dbReference type="ARBA" id="ARBA00022737"/>
    </source>
</evidence>